<name>A0A103CX70_9BURK</name>
<evidence type="ECO:0000256" key="3">
    <source>
        <dbReference type="ARBA" id="ARBA00022691"/>
    </source>
</evidence>
<keyword evidence="1" id="KW-0489">Methyltransferase</keyword>
<dbReference type="SUPFAM" id="SSF53335">
    <property type="entry name" value="S-adenosyl-L-methionine-dependent methyltransferases"/>
    <property type="match status" value="1"/>
</dbReference>
<protein>
    <recommendedName>
        <fullName evidence="4">Methyltransferase domain-containing protein</fullName>
    </recommendedName>
</protein>
<dbReference type="PANTHER" id="PTHR43464:SF19">
    <property type="entry name" value="UBIQUINONE BIOSYNTHESIS O-METHYLTRANSFERASE, MITOCHONDRIAL"/>
    <property type="match status" value="1"/>
</dbReference>
<evidence type="ECO:0000313" key="5">
    <source>
        <dbReference type="EMBL" id="KUZ81057.1"/>
    </source>
</evidence>
<dbReference type="CDD" id="cd02440">
    <property type="entry name" value="AdoMet_MTases"/>
    <property type="match status" value="1"/>
</dbReference>
<dbReference type="Proteomes" id="UP000065521">
    <property type="component" value="Unassembled WGS sequence"/>
</dbReference>
<proteinExistence type="predicted"/>
<comment type="caution">
    <text evidence="5">The sequence shown here is derived from an EMBL/GenBank/DDBJ whole genome shotgun (WGS) entry which is preliminary data.</text>
</comment>
<organism evidence="5 6">
    <name type="scientific">Burkholderia ubonensis</name>
    <dbReference type="NCBI Taxonomy" id="101571"/>
    <lineage>
        <taxon>Bacteria</taxon>
        <taxon>Pseudomonadati</taxon>
        <taxon>Pseudomonadota</taxon>
        <taxon>Betaproteobacteria</taxon>
        <taxon>Burkholderiales</taxon>
        <taxon>Burkholderiaceae</taxon>
        <taxon>Burkholderia</taxon>
        <taxon>Burkholderia cepacia complex</taxon>
    </lineage>
</organism>
<evidence type="ECO:0000256" key="1">
    <source>
        <dbReference type="ARBA" id="ARBA00022603"/>
    </source>
</evidence>
<evidence type="ECO:0000313" key="6">
    <source>
        <dbReference type="Proteomes" id="UP000065521"/>
    </source>
</evidence>
<dbReference type="GO" id="GO:0032259">
    <property type="term" value="P:methylation"/>
    <property type="evidence" value="ECO:0007669"/>
    <property type="project" value="UniProtKB-KW"/>
</dbReference>
<dbReference type="InterPro" id="IPR025714">
    <property type="entry name" value="Methyltranfer_dom"/>
</dbReference>
<accession>A0A103CX70</accession>
<dbReference type="AlphaFoldDB" id="A0A103CX70"/>
<dbReference type="PANTHER" id="PTHR43464">
    <property type="entry name" value="METHYLTRANSFERASE"/>
    <property type="match status" value="1"/>
</dbReference>
<reference evidence="5 6" key="1">
    <citation type="submission" date="2015-11" db="EMBL/GenBank/DDBJ databases">
        <title>Expanding the genomic diversity of Burkholderia species for the development of highly accurate diagnostics.</title>
        <authorList>
            <person name="Sahl J."/>
            <person name="Keim P."/>
            <person name="Wagner D."/>
        </authorList>
    </citation>
    <scope>NUCLEOTIDE SEQUENCE [LARGE SCALE GENOMIC DNA]</scope>
    <source>
        <strain evidence="5 6">RF32-BP4</strain>
    </source>
</reference>
<keyword evidence="2" id="KW-0808">Transferase</keyword>
<evidence type="ECO:0000259" key="4">
    <source>
        <dbReference type="Pfam" id="PF13847"/>
    </source>
</evidence>
<feature type="domain" description="Methyltransferase" evidence="4">
    <location>
        <begin position="49"/>
        <end position="159"/>
    </location>
</feature>
<gene>
    <name evidence="5" type="ORF">WI38_33355</name>
</gene>
<dbReference type="Pfam" id="PF13847">
    <property type="entry name" value="Methyltransf_31"/>
    <property type="match status" value="1"/>
</dbReference>
<keyword evidence="3" id="KW-0949">S-adenosyl-L-methionine</keyword>
<dbReference type="EMBL" id="LOTN01000075">
    <property type="protein sequence ID" value="KUZ81057.1"/>
    <property type="molecule type" value="Genomic_DNA"/>
</dbReference>
<dbReference type="InterPro" id="IPR029063">
    <property type="entry name" value="SAM-dependent_MTases_sf"/>
</dbReference>
<dbReference type="Gene3D" id="3.40.50.150">
    <property type="entry name" value="Vaccinia Virus protein VP39"/>
    <property type="match status" value="1"/>
</dbReference>
<sequence length="282" mass="30733">MHMNTISPSQEQRQTWNSLAQAWERWGDAFERGASHVSRTLIGSAALQPGDHVLDVATGLGEPALSMAAQVGLNGHVTGIDISEEMIAVARRRQGSVANVSFAAADAELFVPDSRYQVVTSRFGLMFLPNRQACLLRLREAMAPGARLVFSTWSTPDQVPMISLAVGFFARRLDLPPPPPGKPNPFCMADEQSVHAELEAAGFSQIRCERVVAPFMFETVDEFVRFSRDLIPPGIGAAIAERASPERLAALWIEFAEAAGRFVRADGTVLLPSQALCFSARR</sequence>
<evidence type="ECO:0000256" key="2">
    <source>
        <dbReference type="ARBA" id="ARBA00022679"/>
    </source>
</evidence>
<dbReference type="GO" id="GO:0008168">
    <property type="term" value="F:methyltransferase activity"/>
    <property type="evidence" value="ECO:0007669"/>
    <property type="project" value="UniProtKB-KW"/>
</dbReference>